<dbReference type="PANTHER" id="PTHR35602">
    <property type="entry name" value="ESTERASE YQIA-RELATED"/>
    <property type="match status" value="1"/>
</dbReference>
<proteinExistence type="predicted"/>
<dbReference type="PANTHER" id="PTHR35602:SF3">
    <property type="entry name" value="ESTERASE YQIA"/>
    <property type="match status" value="1"/>
</dbReference>
<accession>A0A7R8ZYC4</accession>
<dbReference type="PROSITE" id="PS50889">
    <property type="entry name" value="S4"/>
    <property type="match status" value="1"/>
</dbReference>
<dbReference type="SUPFAM" id="SSF55174">
    <property type="entry name" value="Alpha-L RNA-binding motif"/>
    <property type="match status" value="1"/>
</dbReference>
<organism evidence="1">
    <name type="scientific">Cyprideis torosa</name>
    <dbReference type="NCBI Taxonomy" id="163714"/>
    <lineage>
        <taxon>Eukaryota</taxon>
        <taxon>Metazoa</taxon>
        <taxon>Ecdysozoa</taxon>
        <taxon>Arthropoda</taxon>
        <taxon>Crustacea</taxon>
        <taxon>Oligostraca</taxon>
        <taxon>Ostracoda</taxon>
        <taxon>Podocopa</taxon>
        <taxon>Podocopida</taxon>
        <taxon>Cytherocopina</taxon>
        <taxon>Cytheroidea</taxon>
        <taxon>Cytherideidae</taxon>
        <taxon>Cyprideis</taxon>
    </lineage>
</organism>
<gene>
    <name evidence="1" type="ORF">CTOB1V02_LOCUS14300</name>
</gene>
<dbReference type="EMBL" id="OB679417">
    <property type="protein sequence ID" value="CAD7236485.1"/>
    <property type="molecule type" value="Genomic_DNA"/>
</dbReference>
<dbReference type="GO" id="GO:0003723">
    <property type="term" value="F:RNA binding"/>
    <property type="evidence" value="ECO:0007669"/>
    <property type="project" value="InterPro"/>
</dbReference>
<dbReference type="InterPro" id="IPR008886">
    <property type="entry name" value="UPF0227/Esterase_YqiA"/>
</dbReference>
<protein>
    <submittedName>
        <fullName evidence="1">Uncharacterized protein</fullName>
    </submittedName>
</protein>
<dbReference type="Gene3D" id="3.40.50.1820">
    <property type="entry name" value="alpha/beta hydrolase"/>
    <property type="match status" value="1"/>
</dbReference>
<dbReference type="Pfam" id="PF05728">
    <property type="entry name" value="UPF0227"/>
    <property type="match status" value="1"/>
</dbReference>
<sequence length="361" mass="39962">MLLSNFSASAENAGTSLTAGLAASACSQRTSTSTRLNISPYSLNTARSGTNRRFKLDEKVRIDKWLWAARFFKTRSIASEAVSGGKVHINDLRVKPARAVNVGDRLTILRGLDRYEIDVLALSDKRGPAKVAVTLYQETEESIKKREDEAARRKFENAGMRPNTHRPTSRERGQQLLIIYIHGFGSSGEGGKASQLRSYCAQAGIPFIAPSLSYVPELAIKTLQEMIQSYAGKVGLIGSSLGGFYAACLSQQFQLKAVLVNPAVNPEITLQNVLGAAPNYYDGSSFSWQQLHVDMLRKLQVEHTSPADLWLLLQTGDEVLDYREATQRYPQSPKVIEEGGDHSFMNFERFIPRIIEFLAVS</sequence>
<dbReference type="AlphaFoldDB" id="A0A7R8ZYC4"/>
<dbReference type="InterPro" id="IPR029058">
    <property type="entry name" value="AB_hydrolase_fold"/>
</dbReference>
<dbReference type="OrthoDB" id="10267015at2759"/>
<dbReference type="Pfam" id="PF01479">
    <property type="entry name" value="S4"/>
    <property type="match status" value="1"/>
</dbReference>
<dbReference type="CDD" id="cd00165">
    <property type="entry name" value="S4"/>
    <property type="match status" value="1"/>
</dbReference>
<dbReference type="InterPro" id="IPR002942">
    <property type="entry name" value="S4_RNA-bd"/>
</dbReference>
<name>A0A7R8ZYC4_9CRUS</name>
<reference evidence="1" key="1">
    <citation type="submission" date="2020-11" db="EMBL/GenBank/DDBJ databases">
        <authorList>
            <person name="Tran Van P."/>
        </authorList>
    </citation>
    <scope>NUCLEOTIDE SEQUENCE</scope>
</reference>
<dbReference type="Gene3D" id="3.10.290.10">
    <property type="entry name" value="RNA-binding S4 domain"/>
    <property type="match status" value="1"/>
</dbReference>
<evidence type="ECO:0000313" key="1">
    <source>
        <dbReference type="EMBL" id="CAD7236485.1"/>
    </source>
</evidence>
<dbReference type="InterPro" id="IPR036986">
    <property type="entry name" value="S4_RNA-bd_sf"/>
</dbReference>
<dbReference type="SMART" id="SM00363">
    <property type="entry name" value="S4"/>
    <property type="match status" value="1"/>
</dbReference>
<dbReference type="SUPFAM" id="SSF53474">
    <property type="entry name" value="alpha/beta-Hydrolases"/>
    <property type="match status" value="1"/>
</dbReference>